<feature type="compositionally biased region" description="Low complexity" evidence="5">
    <location>
        <begin position="116"/>
        <end position="126"/>
    </location>
</feature>
<dbReference type="AlphaFoldDB" id="A0A375Z1A9"/>
<keyword evidence="7" id="KW-1185">Reference proteome</keyword>
<keyword evidence="3 6" id="KW-0378">Hydrolase</keyword>
<evidence type="ECO:0000256" key="2">
    <source>
        <dbReference type="ARBA" id="ARBA00022487"/>
    </source>
</evidence>
<keyword evidence="2" id="KW-0719">Serine esterase</keyword>
<evidence type="ECO:0000313" key="6">
    <source>
        <dbReference type="EMBL" id="SRX94775.1"/>
    </source>
</evidence>
<dbReference type="InterPro" id="IPR000675">
    <property type="entry name" value="Cutinase/axe"/>
</dbReference>
<dbReference type="STRING" id="29313.BHQ16_11710"/>
<accession>A0A375Z1A9</accession>
<dbReference type="GO" id="GO:0050525">
    <property type="term" value="F:cutinase activity"/>
    <property type="evidence" value="ECO:0007669"/>
    <property type="project" value="UniProtKB-EC"/>
</dbReference>
<dbReference type="Proteomes" id="UP000252015">
    <property type="component" value="Unassembled WGS sequence"/>
</dbReference>
<evidence type="ECO:0000256" key="4">
    <source>
        <dbReference type="ARBA" id="ARBA00023157"/>
    </source>
</evidence>
<dbReference type="InterPro" id="IPR029058">
    <property type="entry name" value="AB_hydrolase_fold"/>
</dbReference>
<feature type="region of interest" description="Disordered" evidence="5">
    <location>
        <begin position="113"/>
        <end position="146"/>
    </location>
</feature>
<name>A0A375Z1A9_MYCSH</name>
<reference evidence="6 7" key="1">
    <citation type="submission" date="2018-05" db="EMBL/GenBank/DDBJ databases">
        <authorList>
            <consortium name="IHU Genomes"/>
        </authorList>
    </citation>
    <scope>NUCLEOTIDE SEQUENCE [LARGE SCALE GENOMIC DNA]</scope>
    <source>
        <strain evidence="6 7">P7336</strain>
    </source>
</reference>
<sequence>MVLGGYSQGAAVMGFVTSPAIPDGVDPASVPKPLDPEVADHVAAVVLFGTPNARAMNFLNEPPITIGPAYQAKTIQLCVPEDPVCSDGINFAAHNAYVDEGSLINRGADFAARRLGPAPAGGATPQPVAPPAPAPPPPAPEDAPAP</sequence>
<proteinExistence type="inferred from homology"/>
<dbReference type="SUPFAM" id="SSF53474">
    <property type="entry name" value="alpha/beta-Hydrolases"/>
    <property type="match status" value="1"/>
</dbReference>
<feature type="compositionally biased region" description="Pro residues" evidence="5">
    <location>
        <begin position="127"/>
        <end position="146"/>
    </location>
</feature>
<evidence type="ECO:0000256" key="5">
    <source>
        <dbReference type="SAM" id="MobiDB-lite"/>
    </source>
</evidence>
<protein>
    <submittedName>
        <fullName evidence="6">Putative cutinase</fullName>
        <ecNumber evidence="6">3.1.1.74</ecNumber>
    </submittedName>
</protein>
<dbReference type="Pfam" id="PF01083">
    <property type="entry name" value="Cutinase"/>
    <property type="match status" value="1"/>
</dbReference>
<keyword evidence="4" id="KW-1015">Disulfide bond</keyword>
<dbReference type="PANTHER" id="PTHR33630">
    <property type="entry name" value="CUTINASE RV1984C-RELATED-RELATED"/>
    <property type="match status" value="1"/>
</dbReference>
<dbReference type="EC" id="3.1.1.74" evidence="6"/>
<evidence type="ECO:0000256" key="3">
    <source>
        <dbReference type="ARBA" id="ARBA00022801"/>
    </source>
</evidence>
<comment type="similarity">
    <text evidence="1">Belongs to the cutinase family.</text>
</comment>
<gene>
    <name evidence="6" type="ORF">MSP7336_03036</name>
</gene>
<dbReference type="Gene3D" id="3.40.50.1820">
    <property type="entry name" value="alpha/beta hydrolase"/>
    <property type="match status" value="1"/>
</dbReference>
<evidence type="ECO:0000313" key="7">
    <source>
        <dbReference type="Proteomes" id="UP000252015"/>
    </source>
</evidence>
<dbReference type="SMART" id="SM01110">
    <property type="entry name" value="Cutinase"/>
    <property type="match status" value="1"/>
</dbReference>
<dbReference type="PANTHER" id="PTHR33630:SF9">
    <property type="entry name" value="CUTINASE 4"/>
    <property type="match status" value="1"/>
</dbReference>
<dbReference type="EMBL" id="UEGW01000001">
    <property type="protein sequence ID" value="SRX94775.1"/>
    <property type="molecule type" value="Genomic_DNA"/>
</dbReference>
<evidence type="ECO:0000256" key="1">
    <source>
        <dbReference type="ARBA" id="ARBA00007534"/>
    </source>
</evidence>
<organism evidence="6 7">
    <name type="scientific">Mycobacterium shimoidei</name>
    <dbReference type="NCBI Taxonomy" id="29313"/>
    <lineage>
        <taxon>Bacteria</taxon>
        <taxon>Bacillati</taxon>
        <taxon>Actinomycetota</taxon>
        <taxon>Actinomycetes</taxon>
        <taxon>Mycobacteriales</taxon>
        <taxon>Mycobacteriaceae</taxon>
        <taxon>Mycobacterium</taxon>
    </lineage>
</organism>